<dbReference type="PRINTS" id="PR00111">
    <property type="entry name" value="ABHYDROLASE"/>
</dbReference>
<evidence type="ECO:0000313" key="3">
    <source>
        <dbReference type="Proteomes" id="UP001474181"/>
    </source>
</evidence>
<keyword evidence="2" id="KW-0378">Hydrolase</keyword>
<sequence>MMAHEFVRVSGREIAYRRSPGQGRPVVLVHGNSSSSRTWRHLLDGKFGRRHRCLALDLPGHGASPAAEPGSGVYSVPGYAAVLAGFVDALDARDAVIVGWSLGGHIALEASALLPDAAGYAVFGTPPIGGPGDLAEAFLPNPALQTGFTADVDEDAARTYAESFYAPGSPLSTADLVADILATDGAARSDLGASLAGATADEVGIVATLDRPLAVLHGAGEQFVNLAYLNKLHAPTLWRTAVQIIPHAGHAPQEETPTELTALLDEFIAELPPGSRA</sequence>
<organism evidence="2 3">
    <name type="scientific">Streptomyces hyaluromycini</name>
    <dbReference type="NCBI Taxonomy" id="1377993"/>
    <lineage>
        <taxon>Bacteria</taxon>
        <taxon>Bacillati</taxon>
        <taxon>Actinomycetota</taxon>
        <taxon>Actinomycetes</taxon>
        <taxon>Kitasatosporales</taxon>
        <taxon>Streptomycetaceae</taxon>
        <taxon>Streptomyces</taxon>
    </lineage>
</organism>
<evidence type="ECO:0000259" key="1">
    <source>
        <dbReference type="Pfam" id="PF12697"/>
    </source>
</evidence>
<dbReference type="GO" id="GO:0016787">
    <property type="term" value="F:hydrolase activity"/>
    <property type="evidence" value="ECO:0007669"/>
    <property type="project" value="UniProtKB-KW"/>
</dbReference>
<dbReference type="InterPro" id="IPR029058">
    <property type="entry name" value="AB_hydrolase_fold"/>
</dbReference>
<reference evidence="2 3" key="1">
    <citation type="submission" date="2024-06" db="EMBL/GenBank/DDBJ databases">
        <title>The Natural Products Discovery Center: Release of the First 8490 Sequenced Strains for Exploring Actinobacteria Biosynthetic Diversity.</title>
        <authorList>
            <person name="Kalkreuter E."/>
            <person name="Kautsar S.A."/>
            <person name="Yang D."/>
            <person name="Bader C.D."/>
            <person name="Teijaro C.N."/>
            <person name="Fluegel L."/>
            <person name="Davis C.M."/>
            <person name="Simpson J.R."/>
            <person name="Lauterbach L."/>
            <person name="Steele A.D."/>
            <person name="Gui C."/>
            <person name="Meng S."/>
            <person name="Li G."/>
            <person name="Viehrig K."/>
            <person name="Ye F."/>
            <person name="Su P."/>
            <person name="Kiefer A.F."/>
            <person name="Nichols A."/>
            <person name="Cepeda A.J."/>
            <person name="Yan W."/>
            <person name="Fan B."/>
            <person name="Jiang Y."/>
            <person name="Adhikari A."/>
            <person name="Zheng C.-J."/>
            <person name="Schuster L."/>
            <person name="Cowan T.M."/>
            <person name="Smanski M.J."/>
            <person name="Chevrette M.G."/>
            <person name="De Carvalho L.P.S."/>
            <person name="Shen B."/>
        </authorList>
    </citation>
    <scope>NUCLEOTIDE SEQUENCE [LARGE SCALE GENOMIC DNA]</scope>
    <source>
        <strain evidence="2 3">NPDC000234</strain>
    </source>
</reference>
<dbReference type="RefSeq" id="WP_350786164.1">
    <property type="nucleotide sequence ID" value="NZ_JBEPEK010000311.1"/>
</dbReference>
<proteinExistence type="predicted"/>
<gene>
    <name evidence="2" type="ORF">ABT404_32930</name>
</gene>
<feature type="domain" description="AB hydrolase-1" evidence="1">
    <location>
        <begin position="26"/>
        <end position="260"/>
    </location>
</feature>
<dbReference type="Gene3D" id="3.40.50.1820">
    <property type="entry name" value="alpha/beta hydrolase"/>
    <property type="match status" value="1"/>
</dbReference>
<protein>
    <submittedName>
        <fullName evidence="2">Alpha/beta hydrolase</fullName>
    </submittedName>
</protein>
<dbReference type="SUPFAM" id="SSF53474">
    <property type="entry name" value="alpha/beta-Hydrolases"/>
    <property type="match status" value="1"/>
</dbReference>
<dbReference type="Proteomes" id="UP001474181">
    <property type="component" value="Unassembled WGS sequence"/>
</dbReference>
<dbReference type="PANTHER" id="PTHR43798">
    <property type="entry name" value="MONOACYLGLYCEROL LIPASE"/>
    <property type="match status" value="1"/>
</dbReference>
<accession>A0ABV1X5B3</accession>
<name>A0ABV1X5B3_9ACTN</name>
<dbReference type="InterPro" id="IPR000073">
    <property type="entry name" value="AB_hydrolase_1"/>
</dbReference>
<dbReference type="EMBL" id="JBEPEK010000311">
    <property type="protein sequence ID" value="MER7184220.1"/>
    <property type="molecule type" value="Genomic_DNA"/>
</dbReference>
<keyword evidence="3" id="KW-1185">Reference proteome</keyword>
<dbReference type="PANTHER" id="PTHR43798:SF33">
    <property type="entry name" value="HYDROLASE, PUTATIVE (AFU_ORTHOLOGUE AFUA_2G14860)-RELATED"/>
    <property type="match status" value="1"/>
</dbReference>
<evidence type="ECO:0000313" key="2">
    <source>
        <dbReference type="EMBL" id="MER7184220.1"/>
    </source>
</evidence>
<dbReference type="Pfam" id="PF12697">
    <property type="entry name" value="Abhydrolase_6"/>
    <property type="match status" value="1"/>
</dbReference>
<comment type="caution">
    <text evidence="2">The sequence shown here is derived from an EMBL/GenBank/DDBJ whole genome shotgun (WGS) entry which is preliminary data.</text>
</comment>
<dbReference type="InterPro" id="IPR050266">
    <property type="entry name" value="AB_hydrolase_sf"/>
</dbReference>